<dbReference type="STRING" id="999894.TDIS_1252"/>
<comment type="caution">
    <text evidence="2">The sequence shown here is derived from an EMBL/GenBank/DDBJ whole genome shotgun (WGS) entry which is preliminary data.</text>
</comment>
<dbReference type="Gene3D" id="3.40.50.10140">
    <property type="entry name" value="Toll/interleukin-1 receptor homology (TIR) domain"/>
    <property type="match status" value="1"/>
</dbReference>
<dbReference type="SUPFAM" id="SSF52200">
    <property type="entry name" value="Toll/Interleukin receptor TIR domain"/>
    <property type="match status" value="1"/>
</dbReference>
<dbReference type="GO" id="GO:0007165">
    <property type="term" value="P:signal transduction"/>
    <property type="evidence" value="ECO:0007669"/>
    <property type="project" value="InterPro"/>
</dbReference>
<organism evidence="2 3">
    <name type="scientific">Thermosulfurimonas dismutans</name>
    <dbReference type="NCBI Taxonomy" id="999894"/>
    <lineage>
        <taxon>Bacteria</taxon>
        <taxon>Pseudomonadati</taxon>
        <taxon>Thermodesulfobacteriota</taxon>
        <taxon>Thermodesulfobacteria</taxon>
        <taxon>Thermodesulfobacteriales</taxon>
        <taxon>Thermodesulfobacteriaceae</taxon>
        <taxon>Thermosulfurimonas</taxon>
    </lineage>
</organism>
<gene>
    <name evidence="2" type="ORF">TDIS_1252</name>
</gene>
<dbReference type="Proteomes" id="UP000078390">
    <property type="component" value="Unassembled WGS sequence"/>
</dbReference>
<dbReference type="RefSeq" id="WP_068670423.1">
    <property type="nucleotide sequence ID" value="NZ_LWLG01000008.1"/>
</dbReference>
<dbReference type="Pfam" id="PF13676">
    <property type="entry name" value="TIR_2"/>
    <property type="match status" value="1"/>
</dbReference>
<feature type="domain" description="TIR" evidence="1">
    <location>
        <begin position="2"/>
        <end position="144"/>
    </location>
</feature>
<evidence type="ECO:0000259" key="1">
    <source>
        <dbReference type="PROSITE" id="PS50104"/>
    </source>
</evidence>
<evidence type="ECO:0000313" key="3">
    <source>
        <dbReference type="Proteomes" id="UP000078390"/>
    </source>
</evidence>
<evidence type="ECO:0000313" key="2">
    <source>
        <dbReference type="EMBL" id="OAQ20637.1"/>
    </source>
</evidence>
<dbReference type="InterPro" id="IPR000157">
    <property type="entry name" value="TIR_dom"/>
</dbReference>
<proteinExistence type="predicted"/>
<dbReference type="PROSITE" id="PS50104">
    <property type="entry name" value="TIR"/>
    <property type="match status" value="1"/>
</dbReference>
<reference evidence="2 3" key="1">
    <citation type="submission" date="2016-04" db="EMBL/GenBank/DDBJ databases">
        <title>Genome analysis of Thermosulfurimonas dismutans, the first thermophilic sulfur-disproportionating bacterium of the phylum Thermodesulfobacteria.</title>
        <authorList>
            <person name="Mardanov A.V."/>
            <person name="Beletsky A.V."/>
            <person name="Kadnikov V.V."/>
            <person name="Slobodkin A.I."/>
            <person name="Ravin N.V."/>
        </authorList>
    </citation>
    <scope>NUCLEOTIDE SEQUENCE [LARGE SCALE GENOMIC DNA]</scope>
    <source>
        <strain evidence="2 3">S95</strain>
    </source>
</reference>
<dbReference type="SMART" id="SM00255">
    <property type="entry name" value="TIR"/>
    <property type="match status" value="1"/>
</dbReference>
<accession>A0A179D3K0</accession>
<protein>
    <recommendedName>
        <fullName evidence="1">TIR domain-containing protein</fullName>
    </recommendedName>
</protein>
<dbReference type="InterPro" id="IPR035897">
    <property type="entry name" value="Toll_tir_struct_dom_sf"/>
</dbReference>
<dbReference type="EMBL" id="LWLG01000008">
    <property type="protein sequence ID" value="OAQ20637.1"/>
    <property type="molecule type" value="Genomic_DNA"/>
</dbReference>
<dbReference type="SUPFAM" id="SSF48371">
    <property type="entry name" value="ARM repeat"/>
    <property type="match status" value="1"/>
</dbReference>
<keyword evidence="3" id="KW-1185">Reference proteome</keyword>
<dbReference type="InterPro" id="IPR016024">
    <property type="entry name" value="ARM-type_fold"/>
</dbReference>
<name>A0A179D3K0_9BACT</name>
<dbReference type="OrthoDB" id="1400303at2"/>
<sequence>MSKIYIFVSHTSKDHDFVWELTKKMKEDLKSIAEIFVDDWEIKVGDSIVRKIDEASQKADFFIIVLSKYSIKQEWVQREIDIAFTRLTQNKSKILPVWLEISEEEVPPILVPLKAALFKTRVIIDEEEYQKLIERILNHEKAKSLLKFQERVLDNIKHLDIILQKEEKKEQPTRQEVQIALSLLKESSVYERYFFSKLTSIECFDIEWFDVLKLEGFFSPEKAPGPEPADKEGFYRIPYWNVLDYLERVSQEAKEPGNEMYIDALLGIVKEVTEYHKQTQKLDNYHIWSSFVRIISNLPNEKITKEIINLIPVWLDSRFSTELQAIEIMEKLFPKFLKDNLYDIQKAEQIIWHLTEIKEEYGKKFLKVDIYLFKEFFEKHLNIIAEKCSIKVVSIFVKRIKELVSTEYEGTLNSLYDYEGANYLLERPVELFIYILSKILLIKTKKDPQNVKQILESFFKESYPIFTKIALFVVGQNIDKFKDVFWRIIESDKGDKIFEGAFLFWGDELKKVLGNLGPLDNNKRELLKEKIEIAADKYIEMLEDKDEKEREKWKAIFKQMIYKALSYDEKFKVLYDEMKKITGIDAELHPAIGKVEVKTGWGKSPLGVEEILERDNITLAEYLIEFKTTDFWEGPTVEALADNLRTAVKTEPQKFTQNLEPFLNVGYLYITRLLEGLTEALKESKFIDYKRILDFIKKYINRNEFWQDKYIVESSLSAKHTWVISAFCSFITEGFQNKTYPIPEELFEKVEQLIHLILEKLQIEKPAQEISDHIFYSLNTPLGRVIETYIKFILTVIRSSSDKKESIIKNFIKKYEELLKKSVVEAYTLFGMYLLNFYFHIDKDFTIEIVKSLKEGEEIWEAFMEGYFAIGRINNEVYDLMKKHYEISLNYNFKNNFSKEKLIEHLSLAYLIDLESLEPSSLFYKLIEKFDSEDINKIIWFFWRQRDYLKEDNERNRQIKKKILDFWQFVYNKLKDKGEEYLSEKEKEILSNIVELIVFLPELTEPYKNWLKFSVPFIKDPVIFSFFLDYLEKLIEIGDRIQAAKNIGEILLKAPVFEYPKDKIKAFIKYLCETEDDGVKKIAKDICEKYIKSETFFVKEVCEKCN</sequence>
<dbReference type="AlphaFoldDB" id="A0A179D3K0"/>